<evidence type="ECO:0000256" key="4">
    <source>
        <dbReference type="ARBA" id="ARBA00022840"/>
    </source>
</evidence>
<dbReference type="GO" id="GO:0004824">
    <property type="term" value="F:lysine-tRNA ligase activity"/>
    <property type="evidence" value="ECO:0007669"/>
    <property type="project" value="UniProtKB-UniRule"/>
</dbReference>
<dbReference type="PRINTS" id="PR00982">
    <property type="entry name" value="TRNASYNTHLYS"/>
</dbReference>
<evidence type="ECO:0000313" key="10">
    <source>
        <dbReference type="EMBL" id="OHA13011.1"/>
    </source>
</evidence>
<dbReference type="InterPro" id="IPR018149">
    <property type="entry name" value="Lys-tRNA-synth_II_C"/>
</dbReference>
<evidence type="ECO:0000256" key="6">
    <source>
        <dbReference type="ARBA" id="ARBA00048573"/>
    </source>
</evidence>
<gene>
    <name evidence="7" type="primary">lysS</name>
    <name evidence="10" type="ORF">A2909_00575</name>
</gene>
<evidence type="ECO:0000313" key="11">
    <source>
        <dbReference type="Proteomes" id="UP000178302"/>
    </source>
</evidence>
<keyword evidence="3 7" id="KW-0547">Nucleotide-binding</keyword>
<dbReference type="Gene3D" id="3.30.930.10">
    <property type="entry name" value="Bira Bifunctional Protein, Domain 2"/>
    <property type="match status" value="1"/>
</dbReference>
<dbReference type="Gene3D" id="2.40.50.140">
    <property type="entry name" value="Nucleic acid-binding proteins"/>
    <property type="match status" value="1"/>
</dbReference>
<sequence length="503" mass="58142">MVFMSLDEIRSLRIDKLNKLKDKGENPYPAKSVYSNSISEVLNNFQKFSKKRNPLKIVGRILSLRSHGGSIFFDIYDGSTAFSGSKKNQREDHIQAYLKKDIVGEDSFSFFEIAADIGDFVNVEGNLFLTKKGEKSVKVSAWRIISKSIRPLPEKWHGLSDVEERFRKRHLDLLMNGEIKARFMIKSQIIKEIRDFLLKEDFYEAETPILHPIAGGAIAEPFVTHHNALDTNFYLRIAPELYLKRLLVGGFKKVFEIGRSFRNEGIDSTHNPEFLMAELYEAYRDSEYLREFSEKLFKTIIKKVFKKDFIEYQREKIFFSKKFRVLTFFDAIKRYALITNPESANRSEFVIKAKQFGVEIKDSDTKEKIADNIFKKLCRPKIIQPTFLINHPILISPLAKSLEGNKNLADRFQLIAGGLELVNGYSELNNPLEQAERFKGQEEIRKRGDLEAVEPDWDYVEVMEYGMPPAAGMGIGIDRLVMLLTDTQNIRETVLFPTMRPKN</sequence>
<dbReference type="InterPro" id="IPR044136">
    <property type="entry name" value="Lys-tRNA-ligase_II_N"/>
</dbReference>
<dbReference type="GO" id="GO:0000049">
    <property type="term" value="F:tRNA binding"/>
    <property type="evidence" value="ECO:0007669"/>
    <property type="project" value="TreeGrafter"/>
</dbReference>
<keyword evidence="2 7" id="KW-0479">Metal-binding</keyword>
<dbReference type="GO" id="GO:0006430">
    <property type="term" value="P:lysyl-tRNA aminoacylation"/>
    <property type="evidence" value="ECO:0007669"/>
    <property type="project" value="UniProtKB-UniRule"/>
</dbReference>
<keyword evidence="7" id="KW-0963">Cytoplasm</keyword>
<feature type="binding site" evidence="7">
    <location>
        <position position="420"/>
    </location>
    <ligand>
        <name>Mg(2+)</name>
        <dbReference type="ChEBI" id="CHEBI:18420"/>
        <label>2</label>
    </ligand>
</feature>
<dbReference type="Pfam" id="PF01336">
    <property type="entry name" value="tRNA_anti-codon"/>
    <property type="match status" value="1"/>
</dbReference>
<dbReference type="InterPro" id="IPR004364">
    <property type="entry name" value="Aa-tRNA-synt_II"/>
</dbReference>
<dbReference type="Pfam" id="PF00152">
    <property type="entry name" value="tRNA-synt_2"/>
    <property type="match status" value="1"/>
</dbReference>
<keyword evidence="7" id="KW-0648">Protein biosynthesis</keyword>
<feature type="binding site" evidence="7">
    <location>
        <position position="420"/>
    </location>
    <ligand>
        <name>Mg(2+)</name>
        <dbReference type="ChEBI" id="CHEBI:18420"/>
        <label>1</label>
    </ligand>
</feature>
<keyword evidence="5 7" id="KW-0030">Aminoacyl-tRNA synthetase</keyword>
<evidence type="ECO:0000256" key="7">
    <source>
        <dbReference type="HAMAP-Rule" id="MF_00252"/>
    </source>
</evidence>
<protein>
    <recommendedName>
        <fullName evidence="7">Lysine--tRNA ligase</fullName>
        <ecNumber evidence="7">6.1.1.6</ecNumber>
    </recommendedName>
    <alternativeName>
        <fullName evidence="7">Lysyl-tRNA synthetase</fullName>
        <shortName evidence="7">LysRS</shortName>
    </alternativeName>
</protein>
<proteinExistence type="inferred from homology"/>
<feature type="domain" description="Aminoacyl-transfer RNA synthetases class-II family profile" evidence="9">
    <location>
        <begin position="183"/>
        <end position="501"/>
    </location>
</feature>
<dbReference type="Proteomes" id="UP000178302">
    <property type="component" value="Unassembled WGS sequence"/>
</dbReference>
<evidence type="ECO:0000256" key="1">
    <source>
        <dbReference type="ARBA" id="ARBA00022598"/>
    </source>
</evidence>
<dbReference type="NCBIfam" id="TIGR00499">
    <property type="entry name" value="lysS_bact"/>
    <property type="match status" value="1"/>
</dbReference>
<dbReference type="HAMAP" id="MF_00252">
    <property type="entry name" value="Lys_tRNA_synth_class2"/>
    <property type="match status" value="1"/>
</dbReference>
<keyword evidence="4 7" id="KW-0067">ATP-binding</keyword>
<comment type="subunit">
    <text evidence="7">Homodimer.</text>
</comment>
<dbReference type="InterPro" id="IPR004365">
    <property type="entry name" value="NA-bd_OB_tRNA"/>
</dbReference>
<name>A0A1G2LQD0_9BACT</name>
<comment type="catalytic activity">
    <reaction evidence="6 7 8">
        <text>tRNA(Lys) + L-lysine + ATP = L-lysyl-tRNA(Lys) + AMP + diphosphate</text>
        <dbReference type="Rhea" id="RHEA:20792"/>
        <dbReference type="Rhea" id="RHEA-COMP:9696"/>
        <dbReference type="Rhea" id="RHEA-COMP:9697"/>
        <dbReference type="ChEBI" id="CHEBI:30616"/>
        <dbReference type="ChEBI" id="CHEBI:32551"/>
        <dbReference type="ChEBI" id="CHEBI:33019"/>
        <dbReference type="ChEBI" id="CHEBI:78442"/>
        <dbReference type="ChEBI" id="CHEBI:78529"/>
        <dbReference type="ChEBI" id="CHEBI:456215"/>
        <dbReference type="EC" id="6.1.1.6"/>
    </reaction>
</comment>
<dbReference type="EMBL" id="MHQZ01000043">
    <property type="protein sequence ID" value="OHA13011.1"/>
    <property type="molecule type" value="Genomic_DNA"/>
</dbReference>
<dbReference type="InterPro" id="IPR006195">
    <property type="entry name" value="aa-tRNA-synth_II"/>
</dbReference>
<dbReference type="SUPFAM" id="SSF50249">
    <property type="entry name" value="Nucleic acid-binding proteins"/>
    <property type="match status" value="1"/>
</dbReference>
<comment type="caution">
    <text evidence="7">Lacks conserved residue(s) required for the propagation of feature annotation.</text>
</comment>
<keyword evidence="1 7" id="KW-0436">Ligase</keyword>
<dbReference type="GO" id="GO:0000287">
    <property type="term" value="F:magnesium ion binding"/>
    <property type="evidence" value="ECO:0007669"/>
    <property type="project" value="UniProtKB-UniRule"/>
</dbReference>
<dbReference type="GO" id="GO:0005524">
    <property type="term" value="F:ATP binding"/>
    <property type="evidence" value="ECO:0007669"/>
    <property type="project" value="UniProtKB-UniRule"/>
</dbReference>
<comment type="subcellular location">
    <subcellularLocation>
        <location evidence="7">Cytoplasm</location>
    </subcellularLocation>
</comment>
<comment type="cofactor">
    <cofactor evidence="7 8">
        <name>Mg(2+)</name>
        <dbReference type="ChEBI" id="CHEBI:18420"/>
    </cofactor>
    <text evidence="7 8">Binds 3 Mg(2+) ions per subunit.</text>
</comment>
<comment type="similarity">
    <text evidence="7">Belongs to the class-II aminoacyl-tRNA synthetase family.</text>
</comment>
<evidence type="ECO:0000259" key="9">
    <source>
        <dbReference type="PROSITE" id="PS50862"/>
    </source>
</evidence>
<dbReference type="GO" id="GO:0005829">
    <property type="term" value="C:cytosol"/>
    <property type="evidence" value="ECO:0007669"/>
    <property type="project" value="TreeGrafter"/>
</dbReference>
<dbReference type="InterPro" id="IPR045864">
    <property type="entry name" value="aa-tRNA-synth_II/BPL/LPL"/>
</dbReference>
<dbReference type="InterPro" id="IPR002313">
    <property type="entry name" value="Lys-tRNA-ligase_II"/>
</dbReference>
<dbReference type="PROSITE" id="PS50862">
    <property type="entry name" value="AA_TRNA_LIGASE_II"/>
    <property type="match status" value="1"/>
</dbReference>
<keyword evidence="7 8" id="KW-0460">Magnesium</keyword>
<dbReference type="NCBIfam" id="NF001756">
    <property type="entry name" value="PRK00484.1"/>
    <property type="match status" value="1"/>
</dbReference>
<dbReference type="InterPro" id="IPR012340">
    <property type="entry name" value="NA-bd_OB-fold"/>
</dbReference>
<evidence type="ECO:0000256" key="5">
    <source>
        <dbReference type="ARBA" id="ARBA00023146"/>
    </source>
</evidence>
<reference evidence="10 11" key="1">
    <citation type="journal article" date="2016" name="Nat. Commun.">
        <title>Thousands of microbial genomes shed light on interconnected biogeochemical processes in an aquifer system.</title>
        <authorList>
            <person name="Anantharaman K."/>
            <person name="Brown C.T."/>
            <person name="Hug L.A."/>
            <person name="Sharon I."/>
            <person name="Castelle C.J."/>
            <person name="Probst A.J."/>
            <person name="Thomas B.C."/>
            <person name="Singh A."/>
            <person name="Wilkins M.J."/>
            <person name="Karaoz U."/>
            <person name="Brodie E.L."/>
            <person name="Williams K.H."/>
            <person name="Hubbard S.S."/>
            <person name="Banfield J.F."/>
        </authorList>
    </citation>
    <scope>NUCLEOTIDE SEQUENCE [LARGE SCALE GENOMIC DNA]</scope>
</reference>
<dbReference type="AlphaFoldDB" id="A0A1G2LQD0"/>
<dbReference type="PANTHER" id="PTHR42918">
    <property type="entry name" value="LYSYL-TRNA SYNTHETASE"/>
    <property type="match status" value="1"/>
</dbReference>
<evidence type="ECO:0000256" key="2">
    <source>
        <dbReference type="ARBA" id="ARBA00022723"/>
    </source>
</evidence>
<accession>A0A1G2LQD0</accession>
<evidence type="ECO:0000256" key="3">
    <source>
        <dbReference type="ARBA" id="ARBA00022741"/>
    </source>
</evidence>
<dbReference type="CDD" id="cd04322">
    <property type="entry name" value="LysRS_N"/>
    <property type="match status" value="1"/>
</dbReference>
<dbReference type="SUPFAM" id="SSF55681">
    <property type="entry name" value="Class II aaRS and biotin synthetases"/>
    <property type="match status" value="1"/>
</dbReference>
<comment type="caution">
    <text evidence="10">The sequence shown here is derived from an EMBL/GenBank/DDBJ whole genome shotgun (WGS) entry which is preliminary data.</text>
</comment>
<organism evidence="10 11">
    <name type="scientific">Candidatus Tagabacteria bacterium RIFCSPLOWO2_01_FULL_39_11</name>
    <dbReference type="NCBI Taxonomy" id="1802295"/>
    <lineage>
        <taxon>Bacteria</taxon>
        <taxon>Candidatus Tagaibacteriota</taxon>
    </lineage>
</organism>
<dbReference type="PANTHER" id="PTHR42918:SF15">
    <property type="entry name" value="LYSINE--TRNA LIGASE, CHLOROPLASTIC_MITOCHONDRIAL"/>
    <property type="match status" value="1"/>
</dbReference>
<dbReference type="EC" id="6.1.1.6" evidence="7"/>
<evidence type="ECO:0000256" key="8">
    <source>
        <dbReference type="RuleBase" id="RU000336"/>
    </source>
</evidence>